<dbReference type="AlphaFoldDB" id="A0A7S1KS97"/>
<gene>
    <name evidence="1" type="ORF">PCOS0759_LOCUS6294</name>
</gene>
<protein>
    <submittedName>
        <fullName evidence="1">Uncharacterized protein</fullName>
    </submittedName>
</protein>
<proteinExistence type="predicted"/>
<evidence type="ECO:0000313" key="1">
    <source>
        <dbReference type="EMBL" id="CAD9083052.1"/>
    </source>
</evidence>
<accession>A0A7S1KS97</accession>
<name>A0A7S1KS97_9EUKA</name>
<organism evidence="1">
    <name type="scientific">Percolomonas cosmopolitus</name>
    <dbReference type="NCBI Taxonomy" id="63605"/>
    <lineage>
        <taxon>Eukaryota</taxon>
        <taxon>Discoba</taxon>
        <taxon>Heterolobosea</taxon>
        <taxon>Tetramitia</taxon>
        <taxon>Eutetramitia</taxon>
        <taxon>Percolomonadidae</taxon>
        <taxon>Percolomonas</taxon>
    </lineage>
</organism>
<reference evidence="1" key="1">
    <citation type="submission" date="2021-01" db="EMBL/GenBank/DDBJ databases">
        <authorList>
            <person name="Corre E."/>
            <person name="Pelletier E."/>
            <person name="Niang G."/>
            <person name="Scheremetjew M."/>
            <person name="Finn R."/>
            <person name="Kale V."/>
            <person name="Holt S."/>
            <person name="Cochrane G."/>
            <person name="Meng A."/>
            <person name="Brown T."/>
            <person name="Cohen L."/>
        </authorList>
    </citation>
    <scope>NUCLEOTIDE SEQUENCE</scope>
    <source>
        <strain evidence="1">WS</strain>
    </source>
</reference>
<sequence length="302" mass="34548">MLPLLFSQSTLDPENTLLSQRIQQLRSIYGTNDNQQSNSLLLLTQPSTTNPINASRSSLPHIDLFLQIAASQNYSQYPSFLICSKQRKKTLSESLFEMGKNIQGKLCQEVFNRIKLVSVEHFTDIRRFLIEILENESLLDSSNLTSTMSGSHQQSSDQSTLPEGRSLIMIDHLSSLNSAYGTLDASECRPDYHSLGLLEMLGQQFTKPRVDFVIMDSPQMDIVFYRRFFGGMVCKMFRWLGSGGGRRRNVPQSEEYVIEVLRQNFETDNYNAQILFEVEEDRGICVKVIDFRDVKEDELCAR</sequence>
<dbReference type="EMBL" id="HBGD01007560">
    <property type="protein sequence ID" value="CAD9083052.1"/>
    <property type="molecule type" value="Transcribed_RNA"/>
</dbReference>